<accession>A0ACC1R7W4</accession>
<dbReference type="Proteomes" id="UP001148737">
    <property type="component" value="Unassembled WGS sequence"/>
</dbReference>
<gene>
    <name evidence="1" type="ORF">NLG97_g204</name>
</gene>
<reference evidence="1" key="1">
    <citation type="submission" date="2022-07" db="EMBL/GenBank/DDBJ databases">
        <title>Genome Sequence of Lecanicillium saksenae.</title>
        <authorList>
            <person name="Buettner E."/>
        </authorList>
    </citation>
    <scope>NUCLEOTIDE SEQUENCE</scope>
    <source>
        <strain evidence="1">VT-O1</strain>
    </source>
</reference>
<keyword evidence="2" id="KW-1185">Reference proteome</keyword>
<organism evidence="1 2">
    <name type="scientific">Lecanicillium saksenae</name>
    <dbReference type="NCBI Taxonomy" id="468837"/>
    <lineage>
        <taxon>Eukaryota</taxon>
        <taxon>Fungi</taxon>
        <taxon>Dikarya</taxon>
        <taxon>Ascomycota</taxon>
        <taxon>Pezizomycotina</taxon>
        <taxon>Sordariomycetes</taxon>
        <taxon>Hypocreomycetidae</taxon>
        <taxon>Hypocreales</taxon>
        <taxon>Cordycipitaceae</taxon>
        <taxon>Lecanicillium</taxon>
    </lineage>
</organism>
<protein>
    <submittedName>
        <fullName evidence="1">Uncharacterized protein</fullName>
    </submittedName>
</protein>
<dbReference type="EMBL" id="JANAKD010000006">
    <property type="protein sequence ID" value="KAJ3499600.1"/>
    <property type="molecule type" value="Genomic_DNA"/>
</dbReference>
<name>A0ACC1R7W4_9HYPO</name>
<proteinExistence type="predicted"/>
<evidence type="ECO:0000313" key="1">
    <source>
        <dbReference type="EMBL" id="KAJ3499600.1"/>
    </source>
</evidence>
<evidence type="ECO:0000313" key="2">
    <source>
        <dbReference type="Proteomes" id="UP001148737"/>
    </source>
</evidence>
<sequence length="114" mass="12249">MPSSLTTNQALYVGQSLVSPNGRFDLTLQSDGNLVLYGPGAAPLWSSNTHGQYAVQDVVMQADGNLVMYDNSGHPLWNSGSARPDAISPFVQIQDDGNLVVYATHSLWSTNTHT</sequence>
<comment type="caution">
    <text evidence="1">The sequence shown here is derived from an EMBL/GenBank/DDBJ whole genome shotgun (WGS) entry which is preliminary data.</text>
</comment>